<reference evidence="3 5" key="2">
    <citation type="submission" date="2017-03" db="EMBL/GenBank/DDBJ databases">
        <authorList>
            <person name="Afonso C.L."/>
            <person name="Miller P.J."/>
            <person name="Scott M.A."/>
            <person name="Spackman E."/>
            <person name="Goraichik I."/>
            <person name="Dimitrov K.M."/>
            <person name="Suarez D.L."/>
            <person name="Swayne D.E."/>
        </authorList>
    </citation>
    <scope>NUCLEOTIDE SEQUENCE [LARGE SCALE GENOMIC DNA]</scope>
    <source>
        <strain evidence="3">6</strain>
        <strain evidence="5">6(3)</strain>
    </source>
</reference>
<feature type="transmembrane region" description="Helical" evidence="1">
    <location>
        <begin position="21"/>
        <end position="42"/>
    </location>
</feature>
<reference evidence="2 4" key="1">
    <citation type="journal article" date="2017" name="Elife">
        <title>Extensive horizontal gene transfer in cheese-associated bacteria.</title>
        <authorList>
            <person name="Bonham K.S."/>
            <person name="Wolfe B.E."/>
            <person name="Dutton R.J."/>
        </authorList>
    </citation>
    <scope>NUCLEOTIDE SEQUENCE [LARGE SCALE GENOMIC DNA]</scope>
    <source>
        <strain evidence="2 4">900_6</strain>
    </source>
</reference>
<name>A0A2A3ZJ87_BREAU</name>
<feature type="transmembrane region" description="Helical" evidence="1">
    <location>
        <begin position="132"/>
        <end position="158"/>
    </location>
</feature>
<proteinExistence type="predicted"/>
<feature type="transmembrane region" description="Helical" evidence="1">
    <location>
        <begin position="99"/>
        <end position="126"/>
    </location>
</feature>
<evidence type="ECO:0000313" key="2">
    <source>
        <dbReference type="EMBL" id="PCC51596.1"/>
    </source>
</evidence>
<dbReference type="AlphaFoldDB" id="A0A2A3ZJ87"/>
<evidence type="ECO:0000256" key="1">
    <source>
        <dbReference type="SAM" id="Phobius"/>
    </source>
</evidence>
<dbReference type="RefSeq" id="WP_096159892.1">
    <property type="nucleotide sequence ID" value="NZ_FXYZ01000001.1"/>
</dbReference>
<dbReference type="Proteomes" id="UP000234327">
    <property type="component" value="Unassembled WGS sequence"/>
</dbReference>
<evidence type="ECO:0008006" key="6">
    <source>
        <dbReference type="Google" id="ProtNLM"/>
    </source>
</evidence>
<keyword evidence="1" id="KW-1133">Transmembrane helix</keyword>
<keyword evidence="1" id="KW-0472">Membrane</keyword>
<accession>A0A2A3ZJ87</accession>
<evidence type="ECO:0000313" key="3">
    <source>
        <dbReference type="EMBL" id="SMX63718.1"/>
    </source>
</evidence>
<accession>A0A2H1HL98</accession>
<dbReference type="Proteomes" id="UP000217720">
    <property type="component" value="Unassembled WGS sequence"/>
</dbReference>
<keyword evidence="1" id="KW-0812">Transmembrane</keyword>
<dbReference type="EMBL" id="NRGO01000004">
    <property type="protein sequence ID" value="PCC51596.1"/>
    <property type="molecule type" value="Genomic_DNA"/>
</dbReference>
<sequence length="159" mass="17183">MIESIQEFAGSIPDWLQWAGIILVSAIPFVESYFGAVIGVAIGLHPVVAILMAVIGNVVSMLAVVYGAGAIRDKARKNRDKSEEPSQKRQRLKRMFDKFGVPGVSLLGQTLLPSQITSMAMVGFGADRNAVAFWQIISIILWGVLFGVLATLGIELALR</sequence>
<protein>
    <recommendedName>
        <fullName evidence="6">Small multidrug efflux protein</fullName>
    </recommendedName>
</protein>
<feature type="transmembrane region" description="Helical" evidence="1">
    <location>
        <begin position="48"/>
        <end position="71"/>
    </location>
</feature>
<organism evidence="2 4">
    <name type="scientific">Brevibacterium aurantiacum</name>
    <dbReference type="NCBI Taxonomy" id="273384"/>
    <lineage>
        <taxon>Bacteria</taxon>
        <taxon>Bacillati</taxon>
        <taxon>Actinomycetota</taxon>
        <taxon>Actinomycetes</taxon>
        <taxon>Micrococcales</taxon>
        <taxon>Brevibacteriaceae</taxon>
        <taxon>Brevibacterium</taxon>
    </lineage>
</organism>
<evidence type="ECO:0000313" key="5">
    <source>
        <dbReference type="Proteomes" id="UP000234327"/>
    </source>
</evidence>
<gene>
    <name evidence="3" type="ORF">BAURA63_00300</name>
    <name evidence="2" type="ORF">CIK62_03590</name>
</gene>
<evidence type="ECO:0000313" key="4">
    <source>
        <dbReference type="Proteomes" id="UP000217720"/>
    </source>
</evidence>
<dbReference type="EMBL" id="FXYZ01000001">
    <property type="protein sequence ID" value="SMX63718.1"/>
    <property type="molecule type" value="Genomic_DNA"/>
</dbReference>